<dbReference type="AlphaFoldDB" id="A0A110AZJ5"/>
<dbReference type="InterPro" id="IPR016169">
    <property type="entry name" value="FAD-bd_PCMH_sub2"/>
</dbReference>
<dbReference type="SUPFAM" id="SSF56194">
    <property type="entry name" value="Uridine diphospho-N-Acetylenolpyruvylglucosamine reductase, MurB, C-terminal domain"/>
    <property type="match status" value="1"/>
</dbReference>
<evidence type="ECO:0000256" key="17">
    <source>
        <dbReference type="ARBA" id="ARBA00023316"/>
    </source>
</evidence>
<dbReference type="Gene3D" id="3.30.465.10">
    <property type="match status" value="1"/>
</dbReference>
<feature type="active site" evidence="20">
    <location>
        <position position="325"/>
    </location>
</feature>
<reference evidence="22" key="1">
    <citation type="submission" date="2016-02" db="EMBL/GenBank/DDBJ databases">
        <title>Phylogenetics of family Enterobacteriaceae and proposal to reclassify Escherichia hermannii and Salmonella subterranea as Atlanta hermannii and Atlanta subterranea gen. nov., comb. nov.</title>
        <authorList>
            <person name="Hata H."/>
            <person name="Natori T."/>
            <person name="Mizuno T."/>
            <person name="Kanazawa I."/>
            <person name="Eldesouky I."/>
            <person name="Hayashi M."/>
            <person name="Miyata M."/>
            <person name="Fukunaga H."/>
            <person name="Ohji S."/>
            <person name="Hosoyama A."/>
            <person name="Aono E."/>
            <person name="Yamazoe A."/>
            <person name="Tsuchikane K."/>
            <person name="Fujita N."/>
            <person name="Ezaki T."/>
        </authorList>
    </citation>
    <scope>NUCLEOTIDE SEQUENCE</scope>
    <source>
        <strain evidence="22">JNBP 5029</strain>
    </source>
</reference>
<organism evidence="22">
    <name type="scientific">Atlantibacter subterraneus</name>
    <dbReference type="NCBI Taxonomy" id="255519"/>
    <lineage>
        <taxon>Bacteria</taxon>
        <taxon>Pseudomonadati</taxon>
        <taxon>Pseudomonadota</taxon>
        <taxon>Gammaproteobacteria</taxon>
        <taxon>Enterobacterales</taxon>
        <taxon>Enterobacteriaceae</taxon>
        <taxon>Atlantibacter</taxon>
    </lineage>
</organism>
<reference evidence="23 24" key="2">
    <citation type="submission" date="2018-10" db="EMBL/GenBank/DDBJ databases">
        <title>Transmission dynamics of multidrug resistant bacteria on intensive care unit surfaces.</title>
        <authorList>
            <person name="D'Souza A.W."/>
            <person name="Potter R.F."/>
            <person name="Wallace M."/>
            <person name="Shupe A."/>
            <person name="Patel S."/>
            <person name="Sun S."/>
            <person name="Gul D."/>
            <person name="Kwon J.H."/>
            <person name="Andleeb S."/>
            <person name="Burnham C.-A.D."/>
            <person name="Dantas G."/>
        </authorList>
    </citation>
    <scope>NUCLEOTIDE SEQUENCE [LARGE SCALE GENOMIC DNA]</scope>
    <source>
        <strain evidence="23 24">AS_373</strain>
    </source>
</reference>
<feature type="active site" evidence="20">
    <location>
        <position position="159"/>
    </location>
</feature>
<name>A0A110AZJ5_9ENTR</name>
<dbReference type="PROSITE" id="PS51387">
    <property type="entry name" value="FAD_PCMH"/>
    <property type="match status" value="1"/>
</dbReference>
<dbReference type="InterPro" id="IPR036318">
    <property type="entry name" value="FAD-bd_PCMH-like_sf"/>
</dbReference>
<dbReference type="InterPro" id="IPR036635">
    <property type="entry name" value="MurB_C_sf"/>
</dbReference>
<evidence type="ECO:0000256" key="15">
    <source>
        <dbReference type="ARBA" id="ARBA00023002"/>
    </source>
</evidence>
<dbReference type="GO" id="GO:0008762">
    <property type="term" value="F:UDP-N-acetylmuramate dehydrogenase activity"/>
    <property type="evidence" value="ECO:0007669"/>
    <property type="project" value="UniProtKB-UniRule"/>
</dbReference>
<dbReference type="SUPFAM" id="SSF56176">
    <property type="entry name" value="FAD-binding/transporter-associated domain-like"/>
    <property type="match status" value="1"/>
</dbReference>
<dbReference type="PANTHER" id="PTHR21071">
    <property type="entry name" value="UDP-N-ACETYLENOLPYRUVOYLGLUCOSAMINE REDUCTASE"/>
    <property type="match status" value="1"/>
</dbReference>
<evidence type="ECO:0000313" key="23">
    <source>
        <dbReference type="EMBL" id="RSE21837.1"/>
    </source>
</evidence>
<dbReference type="InterPro" id="IPR016166">
    <property type="entry name" value="FAD-bd_PCMH"/>
</dbReference>
<dbReference type="InterPro" id="IPR006094">
    <property type="entry name" value="Oxid_FAD_bind_N"/>
</dbReference>
<comment type="function">
    <text evidence="2 20">Cell wall formation.</text>
</comment>
<dbReference type="InterPro" id="IPR003170">
    <property type="entry name" value="MurB"/>
</dbReference>
<dbReference type="GO" id="GO:0071949">
    <property type="term" value="F:FAD binding"/>
    <property type="evidence" value="ECO:0007669"/>
    <property type="project" value="InterPro"/>
</dbReference>
<keyword evidence="15 20" id="KW-0560">Oxidoreductase</keyword>
<evidence type="ECO:0000256" key="18">
    <source>
        <dbReference type="ARBA" id="ARBA00031026"/>
    </source>
</evidence>
<evidence type="ECO:0000256" key="2">
    <source>
        <dbReference type="ARBA" id="ARBA00003921"/>
    </source>
</evidence>
<protein>
    <recommendedName>
        <fullName evidence="7 20">UDP-N-acetylenolpyruvoylglucosamine reductase</fullName>
        <ecNumber evidence="6 20">1.3.1.98</ecNumber>
    </recommendedName>
    <alternativeName>
        <fullName evidence="18 20">UDP-N-acetylmuramate dehydrogenase</fullName>
    </alternativeName>
</protein>
<evidence type="ECO:0000256" key="19">
    <source>
        <dbReference type="ARBA" id="ARBA00048914"/>
    </source>
</evidence>
<dbReference type="Proteomes" id="UP000275331">
    <property type="component" value="Unassembled WGS sequence"/>
</dbReference>
<dbReference type="RefSeq" id="WP_125295739.1">
    <property type="nucleotide sequence ID" value="NZ_JAPTZM010000019.1"/>
</dbReference>
<evidence type="ECO:0000256" key="6">
    <source>
        <dbReference type="ARBA" id="ARBA00012518"/>
    </source>
</evidence>
<keyword evidence="16 20" id="KW-0131">Cell cycle</keyword>
<keyword evidence="14 20" id="KW-0573">Peptidoglycan synthesis</keyword>
<evidence type="ECO:0000256" key="4">
    <source>
        <dbReference type="ARBA" id="ARBA00004752"/>
    </source>
</evidence>
<dbReference type="GO" id="GO:0008360">
    <property type="term" value="P:regulation of cell shape"/>
    <property type="evidence" value="ECO:0007669"/>
    <property type="project" value="UniProtKB-KW"/>
</dbReference>
<dbReference type="InterPro" id="IPR016167">
    <property type="entry name" value="FAD-bd_PCMH_sub1"/>
</dbReference>
<evidence type="ECO:0000256" key="9">
    <source>
        <dbReference type="ARBA" id="ARBA00022618"/>
    </source>
</evidence>
<dbReference type="Pfam" id="PF01565">
    <property type="entry name" value="FAD_binding_4"/>
    <property type="match status" value="1"/>
</dbReference>
<evidence type="ECO:0000256" key="12">
    <source>
        <dbReference type="ARBA" id="ARBA00022857"/>
    </source>
</evidence>
<evidence type="ECO:0000256" key="11">
    <source>
        <dbReference type="ARBA" id="ARBA00022827"/>
    </source>
</evidence>
<keyword evidence="17 20" id="KW-0961">Cell wall biogenesis/degradation</keyword>
<dbReference type="PANTHER" id="PTHR21071:SF4">
    <property type="entry name" value="UDP-N-ACETYLENOLPYRUVOYLGLUCOSAMINE REDUCTASE"/>
    <property type="match status" value="1"/>
</dbReference>
<keyword evidence="12 20" id="KW-0521">NADP</keyword>
<accession>A0A110AZJ5</accession>
<evidence type="ECO:0000256" key="10">
    <source>
        <dbReference type="ARBA" id="ARBA00022630"/>
    </source>
</evidence>
<evidence type="ECO:0000256" key="1">
    <source>
        <dbReference type="ARBA" id="ARBA00001974"/>
    </source>
</evidence>
<comment type="cofactor">
    <cofactor evidence="1 20">
        <name>FAD</name>
        <dbReference type="ChEBI" id="CHEBI:57692"/>
    </cofactor>
</comment>
<dbReference type="GO" id="GO:0005829">
    <property type="term" value="C:cytosol"/>
    <property type="evidence" value="ECO:0007669"/>
    <property type="project" value="TreeGrafter"/>
</dbReference>
<dbReference type="NCBIfam" id="NF000755">
    <property type="entry name" value="PRK00046.1"/>
    <property type="match status" value="1"/>
</dbReference>
<dbReference type="UniPathway" id="UPA00219"/>
<dbReference type="GO" id="GO:0071555">
    <property type="term" value="P:cell wall organization"/>
    <property type="evidence" value="ECO:0007669"/>
    <property type="project" value="UniProtKB-KW"/>
</dbReference>
<keyword evidence="9 20" id="KW-0132">Cell division</keyword>
<keyword evidence="8 20" id="KW-0963">Cytoplasm</keyword>
<evidence type="ECO:0000256" key="14">
    <source>
        <dbReference type="ARBA" id="ARBA00022984"/>
    </source>
</evidence>
<comment type="pathway">
    <text evidence="4 20">Cell wall biogenesis; peptidoglycan biosynthesis.</text>
</comment>
<feature type="domain" description="FAD-binding PCMH-type" evidence="21">
    <location>
        <begin position="13"/>
        <end position="183"/>
    </location>
</feature>
<keyword evidence="10 20" id="KW-0285">Flavoprotein</keyword>
<evidence type="ECO:0000259" key="21">
    <source>
        <dbReference type="PROSITE" id="PS51387"/>
    </source>
</evidence>
<sequence>MRTSLKPFNSFNLECSAKKLIEATTPESLQQAWLESARQGEPVMILGEGSNVLFLEDFDGTVIINRIAGITVTETDRAWYIHAGAGENWHKLVEYTLDKGMPGLENLALIPGCAGSSPIQNIGAYGVELKHVCEYVDCIELETGNILRIETADCRFGYRDSIFKHEYQNRYAITAVGLRLNKRWVPVLTYGDLAQLDPATATPQDVFDSVCHMRQTKLPDPRVQGNAGSFFKNPVISAELAAQLIEHFPRIPHYPQADGSVKLAAGWLIDQCQLKGYQVGGAAVHRQQALVLVNVDNAISSDVVRLAHDVRQRVGERFNIWLEPEVRFIGRTGEVNAVEKIS</sequence>
<dbReference type="InterPro" id="IPR011601">
    <property type="entry name" value="MurB_C"/>
</dbReference>
<evidence type="ECO:0000256" key="3">
    <source>
        <dbReference type="ARBA" id="ARBA00004496"/>
    </source>
</evidence>
<comment type="similarity">
    <text evidence="5 20">Belongs to the MurB family.</text>
</comment>
<dbReference type="EMBL" id="RHXB01000023">
    <property type="protein sequence ID" value="RSE21837.1"/>
    <property type="molecule type" value="Genomic_DNA"/>
</dbReference>
<evidence type="ECO:0000256" key="20">
    <source>
        <dbReference type="HAMAP-Rule" id="MF_00037"/>
    </source>
</evidence>
<evidence type="ECO:0000256" key="13">
    <source>
        <dbReference type="ARBA" id="ARBA00022960"/>
    </source>
</evidence>
<dbReference type="Gene3D" id="3.90.78.10">
    <property type="entry name" value="UDP-N-acetylenolpyruvoylglucosamine reductase, C-terminal domain"/>
    <property type="match status" value="1"/>
</dbReference>
<dbReference type="Pfam" id="PF02873">
    <property type="entry name" value="MurB_C"/>
    <property type="match status" value="1"/>
</dbReference>
<evidence type="ECO:0000256" key="5">
    <source>
        <dbReference type="ARBA" id="ARBA00010485"/>
    </source>
</evidence>
<evidence type="ECO:0000313" key="24">
    <source>
        <dbReference type="Proteomes" id="UP000275331"/>
    </source>
</evidence>
<dbReference type="OrthoDB" id="9804753at2"/>
<dbReference type="GO" id="GO:0051301">
    <property type="term" value="P:cell division"/>
    <property type="evidence" value="ECO:0007669"/>
    <property type="project" value="UniProtKB-KW"/>
</dbReference>
<comment type="subcellular location">
    <subcellularLocation>
        <location evidence="3 20">Cytoplasm</location>
    </subcellularLocation>
</comment>
<proteinExistence type="inferred from homology"/>
<comment type="catalytic activity">
    <reaction evidence="19 20">
        <text>UDP-N-acetyl-alpha-D-muramate + NADP(+) = UDP-N-acetyl-3-O-(1-carboxyvinyl)-alpha-D-glucosamine + NADPH + H(+)</text>
        <dbReference type="Rhea" id="RHEA:12248"/>
        <dbReference type="ChEBI" id="CHEBI:15378"/>
        <dbReference type="ChEBI" id="CHEBI:57783"/>
        <dbReference type="ChEBI" id="CHEBI:58349"/>
        <dbReference type="ChEBI" id="CHEBI:68483"/>
        <dbReference type="ChEBI" id="CHEBI:70757"/>
        <dbReference type="EC" id="1.3.1.98"/>
    </reaction>
</comment>
<evidence type="ECO:0000256" key="7">
    <source>
        <dbReference type="ARBA" id="ARBA00015188"/>
    </source>
</evidence>
<evidence type="ECO:0000313" key="22">
    <source>
        <dbReference type="EMBL" id="BAU51838.1"/>
    </source>
</evidence>
<dbReference type="Gene3D" id="3.30.43.10">
    <property type="entry name" value="Uridine Diphospho-n-acetylenolpyruvylglucosamine Reductase, domain 2"/>
    <property type="match status" value="1"/>
</dbReference>
<feature type="active site" description="Proton donor" evidence="20">
    <location>
        <position position="229"/>
    </location>
</feature>
<dbReference type="EC" id="1.3.1.98" evidence="6 20"/>
<evidence type="ECO:0000256" key="8">
    <source>
        <dbReference type="ARBA" id="ARBA00022490"/>
    </source>
</evidence>
<dbReference type="EMBL" id="LC126273">
    <property type="protein sequence ID" value="BAU51838.1"/>
    <property type="molecule type" value="Genomic_DNA"/>
</dbReference>
<evidence type="ECO:0000256" key="16">
    <source>
        <dbReference type="ARBA" id="ARBA00023306"/>
    </source>
</evidence>
<keyword evidence="13 20" id="KW-0133">Cell shape</keyword>
<dbReference type="NCBIfam" id="TIGR00179">
    <property type="entry name" value="murB"/>
    <property type="match status" value="1"/>
</dbReference>
<dbReference type="FunFam" id="3.90.78.10:FF:000002">
    <property type="entry name" value="UDP-N-acetylenolpyruvoylglucosamine reductase"/>
    <property type="match status" value="1"/>
</dbReference>
<keyword evidence="11 20" id="KW-0274">FAD</keyword>
<dbReference type="GO" id="GO:0009252">
    <property type="term" value="P:peptidoglycan biosynthetic process"/>
    <property type="evidence" value="ECO:0007669"/>
    <property type="project" value="UniProtKB-UniRule"/>
</dbReference>
<dbReference type="HAMAP" id="MF_00037">
    <property type="entry name" value="MurB"/>
    <property type="match status" value="1"/>
</dbReference>
<gene>
    <name evidence="20 22" type="primary">murB</name>
    <name evidence="23" type="ORF">EGT71_22830</name>
</gene>